<reference evidence="2 3" key="1">
    <citation type="submission" date="2024-01" db="EMBL/GenBank/DDBJ databases">
        <title>A telomere-to-telomere, gap-free genome of sweet tea (Lithocarpus litseifolius).</title>
        <authorList>
            <person name="Zhou J."/>
        </authorList>
    </citation>
    <scope>NUCLEOTIDE SEQUENCE [LARGE SCALE GENOMIC DNA]</scope>
    <source>
        <strain evidence="2">Zhou-2022a</strain>
        <tissue evidence="2">Leaf</tissue>
    </source>
</reference>
<keyword evidence="1" id="KW-0472">Membrane</keyword>
<feature type="transmembrane region" description="Helical" evidence="1">
    <location>
        <begin position="32"/>
        <end position="54"/>
    </location>
</feature>
<dbReference type="Proteomes" id="UP001459277">
    <property type="component" value="Unassembled WGS sequence"/>
</dbReference>
<keyword evidence="1" id="KW-0812">Transmembrane</keyword>
<dbReference type="AlphaFoldDB" id="A0AAW2BU05"/>
<organism evidence="2 3">
    <name type="scientific">Lithocarpus litseifolius</name>
    <dbReference type="NCBI Taxonomy" id="425828"/>
    <lineage>
        <taxon>Eukaryota</taxon>
        <taxon>Viridiplantae</taxon>
        <taxon>Streptophyta</taxon>
        <taxon>Embryophyta</taxon>
        <taxon>Tracheophyta</taxon>
        <taxon>Spermatophyta</taxon>
        <taxon>Magnoliopsida</taxon>
        <taxon>eudicotyledons</taxon>
        <taxon>Gunneridae</taxon>
        <taxon>Pentapetalae</taxon>
        <taxon>rosids</taxon>
        <taxon>fabids</taxon>
        <taxon>Fagales</taxon>
        <taxon>Fagaceae</taxon>
        <taxon>Lithocarpus</taxon>
    </lineage>
</organism>
<keyword evidence="3" id="KW-1185">Reference proteome</keyword>
<proteinExistence type="predicted"/>
<evidence type="ECO:0000313" key="2">
    <source>
        <dbReference type="EMBL" id="KAK9988833.1"/>
    </source>
</evidence>
<dbReference type="EMBL" id="JAZDWU010000010">
    <property type="protein sequence ID" value="KAK9988833.1"/>
    <property type="molecule type" value="Genomic_DNA"/>
</dbReference>
<name>A0AAW2BU05_9ROSI</name>
<protein>
    <submittedName>
        <fullName evidence="2">Uncharacterized protein</fullName>
    </submittedName>
</protein>
<accession>A0AAW2BU05</accession>
<keyword evidence="1" id="KW-1133">Transmembrane helix</keyword>
<sequence length="148" mass="16100">MDVGDGLRKVVTARVACKLPPRSALNLGFSTLWLRIGLDLHGWVAGIGLAWLGLAMDFEIGLIWVALMTWMASLSNDAGLALFSAPPSSSRVDAIKTGECPNFFSNFKLGIPNFSTSTPAWVCGKSNLWFWFDLGGCEHGFVAMVVRY</sequence>
<evidence type="ECO:0000313" key="3">
    <source>
        <dbReference type="Proteomes" id="UP001459277"/>
    </source>
</evidence>
<evidence type="ECO:0000256" key="1">
    <source>
        <dbReference type="SAM" id="Phobius"/>
    </source>
</evidence>
<gene>
    <name evidence="2" type="ORF">SO802_029072</name>
</gene>
<comment type="caution">
    <text evidence="2">The sequence shown here is derived from an EMBL/GenBank/DDBJ whole genome shotgun (WGS) entry which is preliminary data.</text>
</comment>